<dbReference type="Pfam" id="PF02687">
    <property type="entry name" value="FtsX"/>
    <property type="match status" value="1"/>
</dbReference>
<evidence type="ECO:0000256" key="5">
    <source>
        <dbReference type="ARBA" id="ARBA00023136"/>
    </source>
</evidence>
<feature type="domain" description="ABC3 transporter permease C-terminal" evidence="7">
    <location>
        <begin position="284"/>
        <end position="395"/>
    </location>
</feature>
<dbReference type="RefSeq" id="WP_154538415.1">
    <property type="nucleotide sequence ID" value="NZ_VUNE01000004.1"/>
</dbReference>
<feature type="transmembrane region" description="Helical" evidence="6">
    <location>
        <begin position="276"/>
        <end position="304"/>
    </location>
</feature>
<keyword evidence="9" id="KW-1185">Reference proteome</keyword>
<organism evidence="8 9">
    <name type="scientific">Peptostreptococcus porci</name>
    <dbReference type="NCBI Taxonomy" id="2652282"/>
    <lineage>
        <taxon>Bacteria</taxon>
        <taxon>Bacillati</taxon>
        <taxon>Bacillota</taxon>
        <taxon>Clostridia</taxon>
        <taxon>Peptostreptococcales</taxon>
        <taxon>Peptostreptococcaceae</taxon>
        <taxon>Peptostreptococcus</taxon>
    </lineage>
</organism>
<keyword evidence="2" id="KW-1003">Cell membrane</keyword>
<sequence>MIRRYDLEIIIKRIYKNRIMYLFFLVEIALGMTILFFSLNHLLEYKKTADQIDSQLKPYETRLEITGENNIDDNAINLDDYNYINNRISNKFETYLISNQLFEKNGEVRRFDIIFFDFKKILGTKNYSRLSKNNDTAKFILDLNDVIDVSDMKIYSDEYSISLNNNNIEYNGKKYEYINKGNIKIRDLYIHEYESTDEENEKAENIPRIYADISLLENKVKFSPVGIRLFLNEKKLTNPEKIKDNLTSYLKNRHPLYEYAFKNDLGHFSVNNRSDLIYMCVYLFISVVIIMLFLITFTGMFKILMKKREKDLAVSLAFGSNRLRLILSILIENYSVIFLGTIIGILCGIKINSHLTTDLFKKGVSIELVIFLVILSIIISFISSIGSIIRLSNMEVVDIINEQ</sequence>
<gene>
    <name evidence="8" type="ORF">FYJ71_08160</name>
</gene>
<evidence type="ECO:0000256" key="4">
    <source>
        <dbReference type="ARBA" id="ARBA00022989"/>
    </source>
</evidence>
<evidence type="ECO:0000256" key="6">
    <source>
        <dbReference type="SAM" id="Phobius"/>
    </source>
</evidence>
<name>A0A6N7XH65_9FIRM</name>
<evidence type="ECO:0000256" key="1">
    <source>
        <dbReference type="ARBA" id="ARBA00004651"/>
    </source>
</evidence>
<evidence type="ECO:0000259" key="7">
    <source>
        <dbReference type="Pfam" id="PF02687"/>
    </source>
</evidence>
<dbReference type="GO" id="GO:0005886">
    <property type="term" value="C:plasma membrane"/>
    <property type="evidence" value="ECO:0007669"/>
    <property type="project" value="UniProtKB-SubCell"/>
</dbReference>
<feature type="transmembrane region" description="Helical" evidence="6">
    <location>
        <begin position="21"/>
        <end position="43"/>
    </location>
</feature>
<reference evidence="8 9" key="1">
    <citation type="submission" date="2019-08" db="EMBL/GenBank/DDBJ databases">
        <title>In-depth cultivation of the pig gut microbiome towards novel bacterial diversity and tailored functional studies.</title>
        <authorList>
            <person name="Wylensek D."/>
            <person name="Hitch T.C.A."/>
            <person name="Clavel T."/>
        </authorList>
    </citation>
    <scope>NUCLEOTIDE SEQUENCE [LARGE SCALE GENOMIC DNA]</scope>
    <source>
        <strain evidence="8 9">WCA-SAB-591-4A-A</strain>
    </source>
</reference>
<dbReference type="AlphaFoldDB" id="A0A6N7XH65"/>
<feature type="transmembrane region" description="Helical" evidence="6">
    <location>
        <begin position="363"/>
        <end position="385"/>
    </location>
</feature>
<comment type="subcellular location">
    <subcellularLocation>
        <location evidence="1">Cell membrane</location>
        <topology evidence="1">Multi-pass membrane protein</topology>
    </subcellularLocation>
</comment>
<feature type="transmembrane region" description="Helical" evidence="6">
    <location>
        <begin position="325"/>
        <end position="351"/>
    </location>
</feature>
<accession>A0A6N7XH65</accession>
<dbReference type="EMBL" id="VUNE01000004">
    <property type="protein sequence ID" value="MST62943.1"/>
    <property type="molecule type" value="Genomic_DNA"/>
</dbReference>
<keyword evidence="3 6" id="KW-0812">Transmembrane</keyword>
<evidence type="ECO:0000313" key="9">
    <source>
        <dbReference type="Proteomes" id="UP000440713"/>
    </source>
</evidence>
<comment type="caution">
    <text evidence="8">The sequence shown here is derived from an EMBL/GenBank/DDBJ whole genome shotgun (WGS) entry which is preliminary data.</text>
</comment>
<dbReference type="Proteomes" id="UP000440713">
    <property type="component" value="Unassembled WGS sequence"/>
</dbReference>
<protein>
    <submittedName>
        <fullName evidence="8">FtsX-like permease family protein</fullName>
    </submittedName>
</protein>
<evidence type="ECO:0000256" key="2">
    <source>
        <dbReference type="ARBA" id="ARBA00022475"/>
    </source>
</evidence>
<proteinExistence type="predicted"/>
<dbReference type="InterPro" id="IPR003838">
    <property type="entry name" value="ABC3_permease_C"/>
</dbReference>
<keyword evidence="5 6" id="KW-0472">Membrane</keyword>
<evidence type="ECO:0000256" key="3">
    <source>
        <dbReference type="ARBA" id="ARBA00022692"/>
    </source>
</evidence>
<keyword evidence="4 6" id="KW-1133">Transmembrane helix</keyword>
<evidence type="ECO:0000313" key="8">
    <source>
        <dbReference type="EMBL" id="MST62943.1"/>
    </source>
</evidence>